<comment type="caution">
    <text evidence="2">The sequence shown here is derived from an EMBL/GenBank/DDBJ whole genome shotgun (WGS) entry which is preliminary data.</text>
</comment>
<feature type="compositionally biased region" description="Polar residues" evidence="1">
    <location>
        <begin position="24"/>
        <end position="35"/>
    </location>
</feature>
<dbReference type="AlphaFoldDB" id="A0AAD9FB27"/>
<keyword evidence="3" id="KW-1185">Reference proteome</keyword>
<organism evidence="2 3">
    <name type="scientific">Dissostichus eleginoides</name>
    <name type="common">Patagonian toothfish</name>
    <name type="synonym">Dissostichus amissus</name>
    <dbReference type="NCBI Taxonomy" id="100907"/>
    <lineage>
        <taxon>Eukaryota</taxon>
        <taxon>Metazoa</taxon>
        <taxon>Chordata</taxon>
        <taxon>Craniata</taxon>
        <taxon>Vertebrata</taxon>
        <taxon>Euteleostomi</taxon>
        <taxon>Actinopterygii</taxon>
        <taxon>Neopterygii</taxon>
        <taxon>Teleostei</taxon>
        <taxon>Neoteleostei</taxon>
        <taxon>Acanthomorphata</taxon>
        <taxon>Eupercaria</taxon>
        <taxon>Perciformes</taxon>
        <taxon>Notothenioidei</taxon>
        <taxon>Nototheniidae</taxon>
        <taxon>Dissostichus</taxon>
    </lineage>
</organism>
<dbReference type="EMBL" id="JASDAP010000013">
    <property type="protein sequence ID" value="KAK1892190.1"/>
    <property type="molecule type" value="Genomic_DNA"/>
</dbReference>
<sequence>MNRITWFRVFSRHSKRFNRDTAHTTKCSGSVSPHSSPDLPAILQTEQQGGNKKERQEDFNIALRSRTICPFHEPADGRGRNTSPRHKHTPAYFKVTCKWDLQAFITRFDLGEPVATLQLLTQNYKD</sequence>
<evidence type="ECO:0000313" key="3">
    <source>
        <dbReference type="Proteomes" id="UP001228049"/>
    </source>
</evidence>
<gene>
    <name evidence="2" type="ORF">KUDE01_007267</name>
</gene>
<evidence type="ECO:0000313" key="2">
    <source>
        <dbReference type="EMBL" id="KAK1892190.1"/>
    </source>
</evidence>
<evidence type="ECO:0000256" key="1">
    <source>
        <dbReference type="SAM" id="MobiDB-lite"/>
    </source>
</evidence>
<accession>A0AAD9FB27</accession>
<feature type="region of interest" description="Disordered" evidence="1">
    <location>
        <begin position="21"/>
        <end position="56"/>
    </location>
</feature>
<reference evidence="2" key="1">
    <citation type="submission" date="2023-04" db="EMBL/GenBank/DDBJ databases">
        <title>Chromosome-level genome of Chaenocephalus aceratus.</title>
        <authorList>
            <person name="Park H."/>
        </authorList>
    </citation>
    <scope>NUCLEOTIDE SEQUENCE</scope>
    <source>
        <strain evidence="2">DE</strain>
        <tissue evidence="2">Muscle</tissue>
    </source>
</reference>
<proteinExistence type="predicted"/>
<protein>
    <submittedName>
        <fullName evidence="2">Phosphatidylethanolamine-binding protein 4</fullName>
    </submittedName>
</protein>
<name>A0AAD9FB27_DISEL</name>
<dbReference type="Proteomes" id="UP001228049">
    <property type="component" value="Unassembled WGS sequence"/>
</dbReference>